<evidence type="ECO:0000313" key="8">
    <source>
        <dbReference type="EMBL" id="SFF53619.1"/>
    </source>
</evidence>
<dbReference type="EMBL" id="FONH01000025">
    <property type="protein sequence ID" value="SFF53619.1"/>
    <property type="molecule type" value="Genomic_DNA"/>
</dbReference>
<sequence>MEQERNYYAAPQAAVDDVGGFSAEDLEARKAGRGQRLAAVILDSVIFAVGGVFAGIGGAAAGRGDGGMVAMAVGSLIILALIVVNCVLLHQNGQTLGKKLLGIKIVRSDGGRIGLGRIIGMRVIPMGLLGAIPYLGFLISLVDSLMIFGVERRCVHDMIADTIVIQA</sequence>
<dbReference type="RefSeq" id="WP_035324211.1">
    <property type="nucleotide sequence ID" value="NZ_FONH01000025.1"/>
</dbReference>
<evidence type="ECO:0000256" key="3">
    <source>
        <dbReference type="ARBA" id="ARBA00022692"/>
    </source>
</evidence>
<dbReference type="STRING" id="500610.SAMN02799615_04039"/>
<evidence type="ECO:0000256" key="5">
    <source>
        <dbReference type="ARBA" id="ARBA00023136"/>
    </source>
</evidence>
<protein>
    <submittedName>
        <fullName evidence="8">Uncharacterized membrane protein YckC, RDD family</fullName>
    </submittedName>
</protein>
<dbReference type="InterPro" id="IPR051791">
    <property type="entry name" value="Pra-immunoreactive"/>
</dbReference>
<keyword evidence="5 6" id="KW-0472">Membrane</keyword>
<evidence type="ECO:0000256" key="1">
    <source>
        <dbReference type="ARBA" id="ARBA00004651"/>
    </source>
</evidence>
<accession>A0A1I2JH76</accession>
<evidence type="ECO:0000256" key="4">
    <source>
        <dbReference type="ARBA" id="ARBA00022989"/>
    </source>
</evidence>
<evidence type="ECO:0000256" key="2">
    <source>
        <dbReference type="ARBA" id="ARBA00022475"/>
    </source>
</evidence>
<evidence type="ECO:0000313" key="9">
    <source>
        <dbReference type="Proteomes" id="UP000199477"/>
    </source>
</evidence>
<feature type="transmembrane region" description="Helical" evidence="6">
    <location>
        <begin position="123"/>
        <end position="142"/>
    </location>
</feature>
<feature type="transmembrane region" description="Helical" evidence="6">
    <location>
        <begin position="67"/>
        <end position="89"/>
    </location>
</feature>
<keyword evidence="9" id="KW-1185">Reference proteome</keyword>
<dbReference type="AlphaFoldDB" id="A0A1I2JH76"/>
<reference evidence="9" key="1">
    <citation type="submission" date="2016-10" db="EMBL/GenBank/DDBJ databases">
        <authorList>
            <person name="Varghese N."/>
            <person name="Submissions S."/>
        </authorList>
    </citation>
    <scope>NUCLEOTIDE SEQUENCE [LARGE SCALE GENOMIC DNA]</scope>
    <source>
        <strain evidence="9">UNC178MFTsu3.1</strain>
    </source>
</reference>
<gene>
    <name evidence="8" type="ORF">SAMN02799615_04039</name>
</gene>
<feature type="domain" description="RDD" evidence="7">
    <location>
        <begin position="31"/>
        <end position="160"/>
    </location>
</feature>
<dbReference type="GO" id="GO:0005886">
    <property type="term" value="C:plasma membrane"/>
    <property type="evidence" value="ECO:0007669"/>
    <property type="project" value="UniProtKB-SubCell"/>
</dbReference>
<evidence type="ECO:0000256" key="6">
    <source>
        <dbReference type="SAM" id="Phobius"/>
    </source>
</evidence>
<evidence type="ECO:0000259" key="7">
    <source>
        <dbReference type="Pfam" id="PF06271"/>
    </source>
</evidence>
<dbReference type="PANTHER" id="PTHR36115">
    <property type="entry name" value="PROLINE-RICH ANTIGEN HOMOLOG-RELATED"/>
    <property type="match status" value="1"/>
</dbReference>
<keyword evidence="4 6" id="KW-1133">Transmembrane helix</keyword>
<dbReference type="Pfam" id="PF06271">
    <property type="entry name" value="RDD"/>
    <property type="match status" value="1"/>
</dbReference>
<comment type="subcellular location">
    <subcellularLocation>
        <location evidence="1">Cell membrane</location>
        <topology evidence="1">Multi-pass membrane protein</topology>
    </subcellularLocation>
</comment>
<name>A0A1I2JH76_9GAMM</name>
<feature type="transmembrane region" description="Helical" evidence="6">
    <location>
        <begin position="37"/>
        <end position="61"/>
    </location>
</feature>
<dbReference type="InterPro" id="IPR010432">
    <property type="entry name" value="RDD"/>
</dbReference>
<dbReference type="Proteomes" id="UP000199477">
    <property type="component" value="Unassembled WGS sequence"/>
</dbReference>
<dbReference type="PANTHER" id="PTHR36115:SF4">
    <property type="entry name" value="MEMBRANE PROTEIN"/>
    <property type="match status" value="1"/>
</dbReference>
<keyword evidence="3 6" id="KW-0812">Transmembrane</keyword>
<organism evidence="8 9">
    <name type="scientific">Dyella marensis</name>
    <dbReference type="NCBI Taxonomy" id="500610"/>
    <lineage>
        <taxon>Bacteria</taxon>
        <taxon>Pseudomonadati</taxon>
        <taxon>Pseudomonadota</taxon>
        <taxon>Gammaproteobacteria</taxon>
        <taxon>Lysobacterales</taxon>
        <taxon>Rhodanobacteraceae</taxon>
        <taxon>Dyella</taxon>
    </lineage>
</organism>
<proteinExistence type="predicted"/>
<keyword evidence="2" id="KW-1003">Cell membrane</keyword>